<evidence type="ECO:0000256" key="2">
    <source>
        <dbReference type="SAM" id="MobiDB-lite"/>
    </source>
</evidence>
<dbReference type="SUPFAM" id="SSF46955">
    <property type="entry name" value="Putative DNA-binding domain"/>
    <property type="match status" value="1"/>
</dbReference>
<dbReference type="InterPro" id="IPR009061">
    <property type="entry name" value="DNA-bd_dom_put_sf"/>
</dbReference>
<keyword evidence="5" id="KW-1185">Reference proteome</keyword>
<dbReference type="PANTHER" id="PTHR30204:SF93">
    <property type="entry name" value="HTH MERR-TYPE DOMAIN-CONTAINING PROTEIN"/>
    <property type="match status" value="1"/>
</dbReference>
<feature type="domain" description="HTH merR-type" evidence="3">
    <location>
        <begin position="2"/>
        <end position="71"/>
    </location>
</feature>
<feature type="region of interest" description="Disordered" evidence="2">
    <location>
        <begin position="237"/>
        <end position="260"/>
    </location>
</feature>
<protein>
    <submittedName>
        <fullName evidence="4">MerR family transcriptional regulator</fullName>
    </submittedName>
</protein>
<dbReference type="Gene3D" id="1.10.1660.10">
    <property type="match status" value="1"/>
</dbReference>
<dbReference type="SMART" id="SM00422">
    <property type="entry name" value="HTH_MERR"/>
    <property type="match status" value="1"/>
</dbReference>
<dbReference type="EMBL" id="CP074132">
    <property type="protein sequence ID" value="QUX27446.1"/>
    <property type="molecule type" value="Genomic_DNA"/>
</dbReference>
<evidence type="ECO:0000256" key="1">
    <source>
        <dbReference type="ARBA" id="ARBA00023125"/>
    </source>
</evidence>
<evidence type="ECO:0000313" key="4">
    <source>
        <dbReference type="EMBL" id="QUX27446.1"/>
    </source>
</evidence>
<dbReference type="InterPro" id="IPR047057">
    <property type="entry name" value="MerR_fam"/>
</dbReference>
<dbReference type="InterPro" id="IPR000551">
    <property type="entry name" value="MerR-type_HTH_dom"/>
</dbReference>
<reference evidence="5" key="1">
    <citation type="submission" date="2021-05" db="EMBL/GenBank/DDBJ databases">
        <title>Direct Submission.</title>
        <authorList>
            <person name="Li K."/>
            <person name="Gao J."/>
        </authorList>
    </citation>
    <scope>NUCLEOTIDE SEQUENCE [LARGE SCALE GENOMIC DNA]</scope>
    <source>
        <strain evidence="5">HDS12</strain>
    </source>
</reference>
<dbReference type="RefSeq" id="WP_212640509.1">
    <property type="nucleotide sequence ID" value="NZ_CP074132.1"/>
</dbReference>
<proteinExistence type="predicted"/>
<gene>
    <name evidence="4" type="ORF">KGD83_19275</name>
</gene>
<dbReference type="Pfam" id="PF13411">
    <property type="entry name" value="MerR_1"/>
    <property type="match status" value="1"/>
</dbReference>
<dbReference type="PANTHER" id="PTHR30204">
    <property type="entry name" value="REDOX-CYCLING DRUG-SENSING TRANSCRIPTIONAL ACTIVATOR SOXR"/>
    <property type="match status" value="1"/>
</dbReference>
<organism evidence="4 5">
    <name type="scientific">Nocardiopsis akebiae</name>
    <dbReference type="NCBI Taxonomy" id="2831968"/>
    <lineage>
        <taxon>Bacteria</taxon>
        <taxon>Bacillati</taxon>
        <taxon>Actinomycetota</taxon>
        <taxon>Actinomycetes</taxon>
        <taxon>Streptosporangiales</taxon>
        <taxon>Nocardiopsidaceae</taxon>
        <taxon>Nocardiopsis</taxon>
    </lineage>
</organism>
<sequence>MAWSTRQLAELAGTTLRTVRHYHEVGLLAEPERGANGYKRYRVEHLVRVLRVKRLSDLGFSLVQIAEMGEADAYPEQELRALDDELVQAIERLRRMREELALALRGSGPTELPPDMALATAGIAMTEADRSLAAVMARLFTPQTQRALTELVRAYGSGASDEEFNNLPTDADERTRQELAERLWNASRDVLSDRPELRISEATTAIDRHKAAQAFTTALNDLYNPAQLDVLNRLSRAATADQQAEERTDQQAEDQADQRP</sequence>
<name>A0ABX8BZC2_9ACTN</name>
<evidence type="ECO:0000259" key="3">
    <source>
        <dbReference type="PROSITE" id="PS50937"/>
    </source>
</evidence>
<accession>A0ABX8BZC2</accession>
<feature type="compositionally biased region" description="Basic and acidic residues" evidence="2">
    <location>
        <begin position="244"/>
        <end position="260"/>
    </location>
</feature>
<keyword evidence="1" id="KW-0238">DNA-binding</keyword>
<dbReference type="CDD" id="cd00592">
    <property type="entry name" value="HTH_MerR-like"/>
    <property type="match status" value="1"/>
</dbReference>
<evidence type="ECO:0000313" key="5">
    <source>
        <dbReference type="Proteomes" id="UP000678016"/>
    </source>
</evidence>
<dbReference type="PROSITE" id="PS50937">
    <property type="entry name" value="HTH_MERR_2"/>
    <property type="match status" value="1"/>
</dbReference>
<dbReference type="Proteomes" id="UP000678016">
    <property type="component" value="Chromosome"/>
</dbReference>